<proteinExistence type="predicted"/>
<sequence>MFLNQNYDGLPKFYNPRIRDEKWYLFHGTREDWDEIFDMRIAQLKKEIELIEEYRKKYEGL</sequence>
<dbReference type="AlphaFoldDB" id="U2P9C8"/>
<gene>
    <name evidence="1" type="ORF">HMPREF9135_0472</name>
</gene>
<reference evidence="1 2" key="1">
    <citation type="submission" date="2013-08" db="EMBL/GenBank/DDBJ databases">
        <authorList>
            <person name="Durkin A.S."/>
            <person name="Haft D.R."/>
            <person name="McCorrison J."/>
            <person name="Torralba M."/>
            <person name="Gillis M."/>
            <person name="Haft D.H."/>
            <person name="Methe B."/>
            <person name="Sutton G."/>
            <person name="Nelson K.E."/>
        </authorList>
    </citation>
    <scope>NUCLEOTIDE SEQUENCE [LARGE SCALE GENOMIC DNA]</scope>
    <source>
        <strain evidence="1 2">F0067</strain>
    </source>
</reference>
<dbReference type="Proteomes" id="UP000016648">
    <property type="component" value="Unassembled WGS sequence"/>
</dbReference>
<dbReference type="PATRIC" id="fig|1115809.3.peg.292"/>
<evidence type="ECO:0000313" key="2">
    <source>
        <dbReference type="Proteomes" id="UP000016648"/>
    </source>
</evidence>
<keyword evidence="2" id="KW-1185">Reference proteome</keyword>
<evidence type="ECO:0000313" key="1">
    <source>
        <dbReference type="EMBL" id="ERK40309.1"/>
    </source>
</evidence>
<protein>
    <submittedName>
        <fullName evidence="1">Uncharacterized protein</fullName>
    </submittedName>
</protein>
<comment type="caution">
    <text evidence="1">The sequence shown here is derived from an EMBL/GenBank/DDBJ whole genome shotgun (WGS) entry which is preliminary data.</text>
</comment>
<accession>U2P9C8</accession>
<organism evidence="1 2">
    <name type="scientific">Segatella baroniae F0067</name>
    <dbReference type="NCBI Taxonomy" id="1115809"/>
    <lineage>
        <taxon>Bacteria</taxon>
        <taxon>Pseudomonadati</taxon>
        <taxon>Bacteroidota</taxon>
        <taxon>Bacteroidia</taxon>
        <taxon>Bacteroidales</taxon>
        <taxon>Prevotellaceae</taxon>
        <taxon>Segatella</taxon>
    </lineage>
</organism>
<name>U2P9C8_9BACT</name>
<dbReference type="EMBL" id="AWEY01000007">
    <property type="protein sequence ID" value="ERK40309.1"/>
    <property type="molecule type" value="Genomic_DNA"/>
</dbReference>